<evidence type="ECO:0000313" key="1">
    <source>
        <dbReference type="EMBL" id="EIJ89162.1"/>
    </source>
</evidence>
<sequence length="67" mass="7527">MFRKILTMGLKVIPVSNIINITKDIIRYSHTAHTPKIEASCTASPSMNITVEHSVNPNMKYIKSVNK</sequence>
<dbReference type="OrthoDB" id="10319327at2759"/>
<dbReference type="VEuPathDB" id="MicrosporidiaDB:NEQG_00981"/>
<gene>
    <name evidence="1" type="ORF">NEQG_00981</name>
</gene>
<dbReference type="HOGENOM" id="CLU_2812995_0_0_1"/>
<organism evidence="1 2">
    <name type="scientific">Nematocida parisii (strain ERTm3)</name>
    <name type="common">Nematode killer fungus</name>
    <dbReference type="NCBI Taxonomy" id="935791"/>
    <lineage>
        <taxon>Eukaryota</taxon>
        <taxon>Fungi</taxon>
        <taxon>Fungi incertae sedis</taxon>
        <taxon>Microsporidia</taxon>
        <taxon>Nematocida</taxon>
    </lineage>
</organism>
<dbReference type="InParanoid" id="I3EIW5"/>
<name>I3EIW5_NEMP3</name>
<dbReference type="Proteomes" id="UP000002872">
    <property type="component" value="Unassembled WGS sequence"/>
</dbReference>
<accession>I3EIW5</accession>
<protein>
    <submittedName>
        <fullName evidence="1">Uncharacterized protein</fullName>
    </submittedName>
</protein>
<proteinExistence type="predicted"/>
<evidence type="ECO:0000313" key="2">
    <source>
        <dbReference type="Proteomes" id="UP000002872"/>
    </source>
</evidence>
<reference evidence="1" key="1">
    <citation type="submission" date="2011-01" db="EMBL/GenBank/DDBJ databases">
        <title>The Genome Sequence of Nematocida parisii strain ERTm3.</title>
        <authorList>
            <consortium name="The Broad Institute Genome Sequencing Platform"/>
            <consortium name="The Broad Institute Genome Sequencing Center for Infectious Disease"/>
            <person name="Cuomo C."/>
            <person name="Troemel E."/>
            <person name="Young S.K."/>
            <person name="Zeng Q."/>
            <person name="Gargeya S."/>
            <person name="Fitzgerald M."/>
            <person name="Haas B."/>
            <person name="Abouelleil A."/>
            <person name="Alvarado L."/>
            <person name="Arachchi H.M."/>
            <person name="Berlin A."/>
            <person name="Chapman S.B."/>
            <person name="Gearin G."/>
            <person name="Goldberg J."/>
            <person name="Griggs A."/>
            <person name="Gujja S."/>
            <person name="Hansen M."/>
            <person name="Heiman D."/>
            <person name="Howarth C."/>
            <person name="Larimer J."/>
            <person name="Lui A."/>
            <person name="MacDonald P.J.P."/>
            <person name="McCowen C."/>
            <person name="Montmayeur A."/>
            <person name="Murphy C."/>
            <person name="Neiman D."/>
            <person name="Pearson M."/>
            <person name="Priest M."/>
            <person name="Roberts A."/>
            <person name="Saif S."/>
            <person name="Shea T."/>
            <person name="Sisk P."/>
            <person name="Stolte C."/>
            <person name="Sykes S."/>
            <person name="Wortman J."/>
            <person name="Nusbaum C."/>
            <person name="Birren B."/>
        </authorList>
    </citation>
    <scope>NUCLEOTIDE SEQUENCE</scope>
    <source>
        <strain evidence="1">ERTm3</strain>
    </source>
</reference>
<dbReference type="AlphaFoldDB" id="I3EIW5"/>
<keyword evidence="2" id="KW-1185">Reference proteome</keyword>
<dbReference type="EMBL" id="GL870877">
    <property type="protein sequence ID" value="EIJ89162.1"/>
    <property type="molecule type" value="Genomic_DNA"/>
</dbReference>